<dbReference type="EMBL" id="UHDP01000003">
    <property type="protein sequence ID" value="SUM45463.1"/>
    <property type="molecule type" value="Genomic_DNA"/>
</dbReference>
<evidence type="ECO:0000313" key="2">
    <source>
        <dbReference type="Proteomes" id="UP000255549"/>
    </source>
</evidence>
<evidence type="ECO:0000313" key="1">
    <source>
        <dbReference type="EMBL" id="SUM45463.1"/>
    </source>
</evidence>
<dbReference type="Proteomes" id="UP000255549">
    <property type="component" value="Unassembled WGS sequence"/>
</dbReference>
<gene>
    <name evidence="1" type="ORF">NCTC11048_00447</name>
</gene>
<dbReference type="InterPro" id="IPR022372">
    <property type="entry name" value="Accessory_SS_Asp1"/>
</dbReference>
<proteinExistence type="predicted"/>
<dbReference type="STRING" id="1141106.GCA_000308095_02123"/>
<keyword evidence="2" id="KW-1185">Reference proteome</keyword>
<dbReference type="Pfam" id="PF16993">
    <property type="entry name" value="Asp1"/>
    <property type="match status" value="1"/>
</dbReference>
<protein>
    <submittedName>
        <fullName evidence="1">Accessory Sec system asp1</fullName>
    </submittedName>
</protein>
<accession>A0A380G5A5</accession>
<dbReference type="RefSeq" id="WP_019167683.1">
    <property type="nucleotide sequence ID" value="NZ_CAIB01000062.1"/>
</dbReference>
<dbReference type="NCBIfam" id="TIGR03713">
    <property type="entry name" value="acc_sec_asp1"/>
    <property type="match status" value="1"/>
</dbReference>
<dbReference type="OrthoDB" id="9767875at2"/>
<reference evidence="1 2" key="1">
    <citation type="submission" date="2018-06" db="EMBL/GenBank/DDBJ databases">
        <authorList>
            <consortium name="Pathogen Informatics"/>
            <person name="Doyle S."/>
        </authorList>
    </citation>
    <scope>NUCLEOTIDE SEQUENCE [LARGE SCALE GENOMIC DNA]</scope>
    <source>
        <strain evidence="2">NCTC 11048</strain>
    </source>
</reference>
<sequence length="521" mass="61204">MKYFVPAWYGHDKWWCQLTEPFYVKHRKIQFDDAMSLMTMHAQNDAPFKLLHLSYQPHLRMFLHKYDLYEADIWSLFDEIQGFDDAPSRSFQFEDLTWPDDAEFVFSPYMIQVITENGISKVYFNQDGYLIWLDDFEQCQQQRRFIFDERGYLSAIRYYADGVANIQDYLTTTGKVILRENLLTDQVKVMPPFQPEFEVPMYDSMATLIQERFEHYCARHLNGTDQLIVCAHPEHNAIFQSVSTDVTVGYSIFSKRNGTLDDAFIQSMTHGSKWLVDTSENEARLKTLLAQHTHQDDILRITPFETQQLPNLSSQLHETYIGIWIDGMQDENLQRVLRQLTDYIQPYPSYRLVLLTQQDEANVNDWIRQIMHEMNKRHNEKAVKDKAKAELIEAKTPTPFEELIQLQSVPYEDEVRKALTRLRLIIDLSEQPDLYVQIASISVRIPQIHMIQSPYVTDSKNGIIIDRYEALDSALDYFLNTLKHWNTAYTFNTNIIETLSSERMIEQLNQFLEGGNDGTTV</sequence>
<dbReference type="GO" id="GO:0015031">
    <property type="term" value="P:protein transport"/>
    <property type="evidence" value="ECO:0007669"/>
    <property type="project" value="InterPro"/>
</dbReference>
<dbReference type="AlphaFoldDB" id="A0A380G5A5"/>
<name>A0A380G5A5_STAIN</name>
<organism evidence="1 2">
    <name type="scientific">Staphylococcus intermedius NCTC 11048</name>
    <dbReference type="NCBI Taxonomy" id="1141106"/>
    <lineage>
        <taxon>Bacteria</taxon>
        <taxon>Bacillati</taxon>
        <taxon>Bacillota</taxon>
        <taxon>Bacilli</taxon>
        <taxon>Bacillales</taxon>
        <taxon>Staphylococcaceae</taxon>
        <taxon>Staphylococcus</taxon>
        <taxon>Staphylococcus intermedius group</taxon>
    </lineage>
</organism>